<evidence type="ECO:0000313" key="3">
    <source>
        <dbReference type="Proteomes" id="UP000677228"/>
    </source>
</evidence>
<comment type="caution">
    <text evidence="1">The sequence shown here is derived from an EMBL/GenBank/DDBJ whole genome shotgun (WGS) entry which is preliminary data.</text>
</comment>
<proteinExistence type="predicted"/>
<organism evidence="1 3">
    <name type="scientific">Didymodactylos carnosus</name>
    <dbReference type="NCBI Taxonomy" id="1234261"/>
    <lineage>
        <taxon>Eukaryota</taxon>
        <taxon>Metazoa</taxon>
        <taxon>Spiralia</taxon>
        <taxon>Gnathifera</taxon>
        <taxon>Rotifera</taxon>
        <taxon>Eurotatoria</taxon>
        <taxon>Bdelloidea</taxon>
        <taxon>Philodinida</taxon>
        <taxon>Philodinidae</taxon>
        <taxon>Didymodactylos</taxon>
    </lineage>
</organism>
<accession>A0A8S2FMT6</accession>
<dbReference type="Proteomes" id="UP000677228">
    <property type="component" value="Unassembled WGS sequence"/>
</dbReference>
<dbReference type="EMBL" id="CAJOBA010056808">
    <property type="protein sequence ID" value="CAF4295224.1"/>
    <property type="molecule type" value="Genomic_DNA"/>
</dbReference>
<dbReference type="Proteomes" id="UP000682733">
    <property type="component" value="Unassembled WGS sequence"/>
</dbReference>
<feature type="non-terminal residue" evidence="1">
    <location>
        <position position="1"/>
    </location>
</feature>
<evidence type="ECO:0000313" key="2">
    <source>
        <dbReference type="EMBL" id="CAF4295224.1"/>
    </source>
</evidence>
<dbReference type="EMBL" id="CAJNOK010034756">
    <property type="protein sequence ID" value="CAF1507062.1"/>
    <property type="molecule type" value="Genomic_DNA"/>
</dbReference>
<sequence length="77" mass="8624">MRNCVQMRRNEKEFPLNVNIETLHNSDEAGTLLVKNIHCAAKTISDSLGQAVRASDLILDVVDETLMNTESDISHQE</sequence>
<name>A0A8S2FMT6_9BILA</name>
<reference evidence="1" key="1">
    <citation type="submission" date="2021-02" db="EMBL/GenBank/DDBJ databases">
        <authorList>
            <person name="Nowell W R."/>
        </authorList>
    </citation>
    <scope>NUCLEOTIDE SEQUENCE</scope>
</reference>
<protein>
    <submittedName>
        <fullName evidence="1">Uncharacterized protein</fullName>
    </submittedName>
</protein>
<dbReference type="AlphaFoldDB" id="A0A8S2FMT6"/>
<gene>
    <name evidence="1" type="ORF">OVA965_LOCUS37199</name>
    <name evidence="2" type="ORF">TMI583_LOCUS38264</name>
</gene>
<evidence type="ECO:0000313" key="1">
    <source>
        <dbReference type="EMBL" id="CAF1507062.1"/>
    </source>
</evidence>